<evidence type="ECO:0000256" key="1">
    <source>
        <dbReference type="ARBA" id="ARBA00022490"/>
    </source>
</evidence>
<dbReference type="GO" id="GO:0006511">
    <property type="term" value="P:ubiquitin-dependent protein catabolic process"/>
    <property type="evidence" value="ECO:0007669"/>
    <property type="project" value="TreeGrafter"/>
</dbReference>
<keyword evidence="4" id="KW-1185">Reference proteome</keyword>
<sequence length="328" mass="37470">MNLNMSSAESLVAQIQGLSGNLADLTQLRNYLKQSDDSLHLESTRLAPLLNELDPSLHSLGYLYILEPAHLVRSQKSKPMSSCFWYPVISLCKRFKDQVMLLEDPMRGVAPMLAALRKLQTSTEQLTNFTSRLSSSLFTVKVVTAPMPIISAIAVEAYKKYILVSLIHLGQPVTAGHTKLMQYLFFFVAVFYQFSQVYFFSCSRNLKNFSQPYLELVNSYSTGKVSELEMCVQTNKGKFESIQEGEIYATINQKDGMVRFLEDPEQYKTCEMIERIDSSIQRIMMLSKKLTTMNEMMSCDPSYLGKVGRERQRFDFDDFDTVPSKFNI</sequence>
<dbReference type="InterPro" id="IPR055089">
    <property type="entry name" value="COP9_N"/>
</dbReference>
<protein>
    <submittedName>
        <fullName evidence="3">COP9 signalosome complex subunit</fullName>
    </submittedName>
</protein>
<name>A0AAE1XEH3_9LAMI</name>
<evidence type="ECO:0000259" key="2">
    <source>
        <dbReference type="Pfam" id="PF22788"/>
    </source>
</evidence>
<dbReference type="GO" id="GO:0008180">
    <property type="term" value="C:COP9 signalosome"/>
    <property type="evidence" value="ECO:0007669"/>
    <property type="project" value="TreeGrafter"/>
</dbReference>
<reference evidence="3" key="1">
    <citation type="submission" date="2020-06" db="EMBL/GenBank/DDBJ databases">
        <authorList>
            <person name="Li T."/>
            <person name="Hu X."/>
            <person name="Zhang T."/>
            <person name="Song X."/>
            <person name="Zhang H."/>
            <person name="Dai N."/>
            <person name="Sheng W."/>
            <person name="Hou X."/>
            <person name="Wei L."/>
        </authorList>
    </citation>
    <scope>NUCLEOTIDE SEQUENCE</scope>
    <source>
        <strain evidence="3">K16</strain>
        <tissue evidence="3">Leaf</tissue>
    </source>
</reference>
<dbReference type="InterPro" id="IPR050756">
    <property type="entry name" value="CSN3"/>
</dbReference>
<gene>
    <name evidence="3" type="ORF">Sango_0072200</name>
</gene>
<reference evidence="3" key="2">
    <citation type="journal article" date="2024" name="Plant">
        <title>Genomic evolution and insights into agronomic trait innovations of Sesamum species.</title>
        <authorList>
            <person name="Miao H."/>
            <person name="Wang L."/>
            <person name="Qu L."/>
            <person name="Liu H."/>
            <person name="Sun Y."/>
            <person name="Le M."/>
            <person name="Wang Q."/>
            <person name="Wei S."/>
            <person name="Zheng Y."/>
            <person name="Lin W."/>
            <person name="Duan Y."/>
            <person name="Cao H."/>
            <person name="Xiong S."/>
            <person name="Wang X."/>
            <person name="Wei L."/>
            <person name="Li C."/>
            <person name="Ma Q."/>
            <person name="Ju M."/>
            <person name="Zhao R."/>
            <person name="Li G."/>
            <person name="Mu C."/>
            <person name="Tian Q."/>
            <person name="Mei H."/>
            <person name="Zhang T."/>
            <person name="Gao T."/>
            <person name="Zhang H."/>
        </authorList>
    </citation>
    <scope>NUCLEOTIDE SEQUENCE</scope>
    <source>
        <strain evidence="3">K16</strain>
    </source>
</reference>
<feature type="domain" description="COP9 signalosome complex subunit 3 N-terminal helical repeats" evidence="2">
    <location>
        <begin position="139"/>
        <end position="171"/>
    </location>
</feature>
<comment type="caution">
    <text evidence="3">The sequence shown here is derived from an EMBL/GenBank/DDBJ whole genome shotgun (WGS) entry which is preliminary data.</text>
</comment>
<dbReference type="AlphaFoldDB" id="A0AAE1XEH3"/>
<dbReference type="PANTHER" id="PTHR10758:SF1">
    <property type="entry name" value="COP9 SIGNALOSOME COMPLEX SUBUNIT 3"/>
    <property type="match status" value="1"/>
</dbReference>
<dbReference type="EMBL" id="JACGWL010000001">
    <property type="protein sequence ID" value="KAK4409992.1"/>
    <property type="molecule type" value="Genomic_DNA"/>
</dbReference>
<dbReference type="Pfam" id="PF22788">
    <property type="entry name" value="COP9_hel_rpt"/>
    <property type="match status" value="1"/>
</dbReference>
<accession>A0AAE1XEH3</accession>
<dbReference type="Proteomes" id="UP001289374">
    <property type="component" value="Unassembled WGS sequence"/>
</dbReference>
<evidence type="ECO:0000313" key="3">
    <source>
        <dbReference type="EMBL" id="KAK4409992.1"/>
    </source>
</evidence>
<dbReference type="PANTHER" id="PTHR10758">
    <property type="entry name" value="26S PROTEASOME NON-ATPASE REGULATORY SUBUNIT 3/COP9 SIGNALOSOME COMPLEX SUBUNIT 3"/>
    <property type="match status" value="1"/>
</dbReference>
<proteinExistence type="predicted"/>
<evidence type="ECO:0000313" key="4">
    <source>
        <dbReference type="Proteomes" id="UP001289374"/>
    </source>
</evidence>
<organism evidence="3 4">
    <name type="scientific">Sesamum angolense</name>
    <dbReference type="NCBI Taxonomy" id="2727404"/>
    <lineage>
        <taxon>Eukaryota</taxon>
        <taxon>Viridiplantae</taxon>
        <taxon>Streptophyta</taxon>
        <taxon>Embryophyta</taxon>
        <taxon>Tracheophyta</taxon>
        <taxon>Spermatophyta</taxon>
        <taxon>Magnoliopsida</taxon>
        <taxon>eudicotyledons</taxon>
        <taxon>Gunneridae</taxon>
        <taxon>Pentapetalae</taxon>
        <taxon>asterids</taxon>
        <taxon>lamiids</taxon>
        <taxon>Lamiales</taxon>
        <taxon>Pedaliaceae</taxon>
        <taxon>Sesamum</taxon>
    </lineage>
</organism>
<keyword evidence="1" id="KW-0963">Cytoplasm</keyword>